<proteinExistence type="predicted"/>
<name>Q0RYA0_RHOJR</name>
<dbReference type="EMBL" id="CP000432">
    <property type="protein sequence ID" value="ABG99736.1"/>
    <property type="molecule type" value="Genomic_DNA"/>
</dbReference>
<dbReference type="Proteomes" id="UP000008710">
    <property type="component" value="Plasmid pRHL1"/>
</dbReference>
<protein>
    <submittedName>
        <fullName evidence="2">Uncharacterized protein</fullName>
    </submittedName>
</protein>
<keyword evidence="2" id="KW-0614">Plasmid</keyword>
<organism evidence="2 3">
    <name type="scientific">Rhodococcus jostii (strain RHA1)</name>
    <dbReference type="NCBI Taxonomy" id="101510"/>
    <lineage>
        <taxon>Bacteria</taxon>
        <taxon>Bacillati</taxon>
        <taxon>Actinomycetota</taxon>
        <taxon>Actinomycetes</taxon>
        <taxon>Mycobacteriales</taxon>
        <taxon>Nocardiaceae</taxon>
        <taxon>Rhodococcus</taxon>
    </lineage>
</organism>
<reference evidence="3" key="1">
    <citation type="journal article" date="2006" name="Proc. Natl. Acad. Sci. U.S.A.">
        <title>The complete genome of Rhodococcus sp. RHA1 provides insights into a catabolic powerhouse.</title>
        <authorList>
            <person name="McLeod M.P."/>
            <person name="Warren R.L."/>
            <person name="Hsiao W.W.L."/>
            <person name="Araki N."/>
            <person name="Myhre M."/>
            <person name="Fernandes C."/>
            <person name="Miyazawa D."/>
            <person name="Wong W."/>
            <person name="Lillquist A.L."/>
            <person name="Wang D."/>
            <person name="Dosanjh M."/>
            <person name="Hara H."/>
            <person name="Petrescu A."/>
            <person name="Morin R.D."/>
            <person name="Yang G."/>
            <person name="Stott J.M."/>
            <person name="Schein J.E."/>
            <person name="Shin H."/>
            <person name="Smailus D."/>
            <person name="Siddiqui A.S."/>
            <person name="Marra M.A."/>
            <person name="Jones S.J.M."/>
            <person name="Holt R."/>
            <person name="Brinkman F.S.L."/>
            <person name="Miyauchi K."/>
            <person name="Fukuda M."/>
            <person name="Davies J.E."/>
            <person name="Mohn W.W."/>
            <person name="Eltis L.D."/>
        </authorList>
    </citation>
    <scope>NUCLEOTIDE SEQUENCE [LARGE SCALE GENOMIC DNA]</scope>
    <source>
        <strain evidence="3">RHA1</strain>
    </source>
</reference>
<gene>
    <name evidence="2" type="ordered locus">RHA1_ro08692</name>
</gene>
<sequence length="420" mass="45176">MRTWCLSNRVRNRYGRTWLCGNVGDIRCENQRDLWITFRSESKWAGAVSGDRGGRDESRAGTGKGLGTQVCAARGSASGVSASRDRKTGTPIDRAPIQQWINRAGRMPGSLHVRAHRHDRSNMTPSTSRIGDAVEHREPAARDGSGHRPNRRAFPPCRQPSGRGDVGMGGFRRSGRACREAGENTVPFGGSLPGPSGLGECTWEKCFAPIDFKACCSHAMERVRRNASRSAAMTARVWSPIALEERMKSRVGAVGSSGVGTALSRNYGAARHAAFCAQEATLRVVAYRFAKPLLTSTLAIACVLGSSSMAKPLCARLAYVVVCCGSRPGAGLAGPVTRGPVDLSKRACTIRPGHECAASAECHAPAVSSPQAKLSTDHVERDHPTLPVCASNTPDHCRRRAQVNRKGEGRWHSEIRSRTS</sequence>
<feature type="region of interest" description="Disordered" evidence="1">
    <location>
        <begin position="46"/>
        <end position="91"/>
    </location>
</feature>
<accession>Q0RYA0</accession>
<evidence type="ECO:0000313" key="3">
    <source>
        <dbReference type="Proteomes" id="UP000008710"/>
    </source>
</evidence>
<feature type="compositionally biased region" description="Low complexity" evidence="1">
    <location>
        <begin position="72"/>
        <end position="82"/>
    </location>
</feature>
<dbReference type="AlphaFoldDB" id="Q0RYA0"/>
<feature type="compositionally biased region" description="Basic and acidic residues" evidence="1">
    <location>
        <begin position="132"/>
        <end position="146"/>
    </location>
</feature>
<geneLocation type="plasmid" evidence="2 3">
    <name>pRHL1</name>
</geneLocation>
<evidence type="ECO:0000256" key="1">
    <source>
        <dbReference type="SAM" id="MobiDB-lite"/>
    </source>
</evidence>
<evidence type="ECO:0000313" key="2">
    <source>
        <dbReference type="EMBL" id="ABG99736.1"/>
    </source>
</evidence>
<feature type="region of interest" description="Disordered" evidence="1">
    <location>
        <begin position="119"/>
        <end position="171"/>
    </location>
</feature>
<dbReference type="HOGENOM" id="CLU_653598_0_0_11"/>
<dbReference type="KEGG" id="rha:RHA1_ro08692"/>